<dbReference type="AlphaFoldDB" id="A0A0C3ELJ8"/>
<dbReference type="Proteomes" id="UP000053989">
    <property type="component" value="Unassembled WGS sequence"/>
</dbReference>
<dbReference type="Pfam" id="PF04479">
    <property type="entry name" value="RTA1"/>
    <property type="match status" value="1"/>
</dbReference>
<dbReference type="HOGENOM" id="CLU_033465_3_3_1"/>
<feature type="transmembrane region" description="Helical" evidence="5">
    <location>
        <begin position="207"/>
        <end position="227"/>
    </location>
</feature>
<organism evidence="6 7">
    <name type="scientific">Scleroderma citrinum Foug A</name>
    <dbReference type="NCBI Taxonomy" id="1036808"/>
    <lineage>
        <taxon>Eukaryota</taxon>
        <taxon>Fungi</taxon>
        <taxon>Dikarya</taxon>
        <taxon>Basidiomycota</taxon>
        <taxon>Agaricomycotina</taxon>
        <taxon>Agaricomycetes</taxon>
        <taxon>Agaricomycetidae</taxon>
        <taxon>Boletales</taxon>
        <taxon>Sclerodermatineae</taxon>
        <taxon>Sclerodermataceae</taxon>
        <taxon>Scleroderma</taxon>
    </lineage>
</organism>
<feature type="transmembrane region" description="Helical" evidence="5">
    <location>
        <begin position="247"/>
        <end position="267"/>
    </location>
</feature>
<dbReference type="PANTHER" id="PTHR31465">
    <property type="entry name" value="PROTEIN RTA1-RELATED"/>
    <property type="match status" value="1"/>
</dbReference>
<keyword evidence="4 5" id="KW-0472">Membrane</keyword>
<protein>
    <recommendedName>
        <fullName evidence="8">RTA1-domain-containing protein</fullName>
    </recommendedName>
</protein>
<dbReference type="OrthoDB" id="3358017at2759"/>
<sequence>MAQNSTDPYINPKDDPNNPLKYIASNSLTAVALFIVLNTAFIHSFWCSRYRTKWMLPLVIGEYCYAIGFGIRFVMHYYPDSMGIYVAENFFIVLSPCAFIAANYVLLGRIAKFLVCDEYVPLPLNKITRVFVLSDISTFLIQASGGGLSTSKNASVAASGSHIFLAGLVLQLASFLVFFSIFLRFLYKIYTLRPDIWMQDQTRHWFWDWRTLAGSLTVSSIGILVRSGYRVAELSYGYHGFLATTEAYFYLLDTLPLVIANLVYIPCWPGRFIHDKPTQEAVESKSSPYSSTV</sequence>
<feature type="transmembrane region" description="Helical" evidence="5">
    <location>
        <begin position="84"/>
        <end position="106"/>
    </location>
</feature>
<dbReference type="InterPro" id="IPR007568">
    <property type="entry name" value="RTA1"/>
</dbReference>
<evidence type="ECO:0000256" key="1">
    <source>
        <dbReference type="ARBA" id="ARBA00004141"/>
    </source>
</evidence>
<feature type="transmembrane region" description="Helical" evidence="5">
    <location>
        <begin position="163"/>
        <end position="187"/>
    </location>
</feature>
<evidence type="ECO:0000256" key="5">
    <source>
        <dbReference type="SAM" id="Phobius"/>
    </source>
</evidence>
<dbReference type="EMBL" id="KN822008">
    <property type="protein sequence ID" value="KIM68771.1"/>
    <property type="molecule type" value="Genomic_DNA"/>
</dbReference>
<dbReference type="GO" id="GO:0016020">
    <property type="term" value="C:membrane"/>
    <property type="evidence" value="ECO:0007669"/>
    <property type="project" value="UniProtKB-SubCell"/>
</dbReference>
<dbReference type="STRING" id="1036808.A0A0C3ELJ8"/>
<name>A0A0C3ELJ8_9AGAM</name>
<comment type="subcellular location">
    <subcellularLocation>
        <location evidence="1">Membrane</location>
        <topology evidence="1">Multi-pass membrane protein</topology>
    </subcellularLocation>
</comment>
<dbReference type="InParanoid" id="A0A0C3ELJ8"/>
<keyword evidence="7" id="KW-1185">Reference proteome</keyword>
<feature type="transmembrane region" description="Helical" evidence="5">
    <location>
        <begin position="54"/>
        <end position="78"/>
    </location>
</feature>
<evidence type="ECO:0000313" key="6">
    <source>
        <dbReference type="EMBL" id="KIM68771.1"/>
    </source>
</evidence>
<reference evidence="7" key="2">
    <citation type="submission" date="2015-01" db="EMBL/GenBank/DDBJ databases">
        <title>Evolutionary Origins and Diversification of the Mycorrhizal Mutualists.</title>
        <authorList>
            <consortium name="DOE Joint Genome Institute"/>
            <consortium name="Mycorrhizal Genomics Consortium"/>
            <person name="Kohler A."/>
            <person name="Kuo A."/>
            <person name="Nagy L.G."/>
            <person name="Floudas D."/>
            <person name="Copeland A."/>
            <person name="Barry K.W."/>
            <person name="Cichocki N."/>
            <person name="Veneault-Fourrey C."/>
            <person name="LaButti K."/>
            <person name="Lindquist E.A."/>
            <person name="Lipzen A."/>
            <person name="Lundell T."/>
            <person name="Morin E."/>
            <person name="Murat C."/>
            <person name="Riley R."/>
            <person name="Ohm R."/>
            <person name="Sun H."/>
            <person name="Tunlid A."/>
            <person name="Henrissat B."/>
            <person name="Grigoriev I.V."/>
            <person name="Hibbett D.S."/>
            <person name="Martin F."/>
        </authorList>
    </citation>
    <scope>NUCLEOTIDE SEQUENCE [LARGE SCALE GENOMIC DNA]</scope>
    <source>
        <strain evidence="7">Foug A</strain>
    </source>
</reference>
<evidence type="ECO:0008006" key="8">
    <source>
        <dbReference type="Google" id="ProtNLM"/>
    </source>
</evidence>
<feature type="transmembrane region" description="Helical" evidence="5">
    <location>
        <begin position="20"/>
        <end position="42"/>
    </location>
</feature>
<gene>
    <name evidence="6" type="ORF">SCLCIDRAFT_104952</name>
</gene>
<reference evidence="6 7" key="1">
    <citation type="submission" date="2014-04" db="EMBL/GenBank/DDBJ databases">
        <authorList>
            <consortium name="DOE Joint Genome Institute"/>
            <person name="Kuo A."/>
            <person name="Kohler A."/>
            <person name="Nagy L.G."/>
            <person name="Floudas D."/>
            <person name="Copeland A."/>
            <person name="Barry K.W."/>
            <person name="Cichocki N."/>
            <person name="Veneault-Fourrey C."/>
            <person name="LaButti K."/>
            <person name="Lindquist E.A."/>
            <person name="Lipzen A."/>
            <person name="Lundell T."/>
            <person name="Morin E."/>
            <person name="Murat C."/>
            <person name="Sun H."/>
            <person name="Tunlid A."/>
            <person name="Henrissat B."/>
            <person name="Grigoriev I.V."/>
            <person name="Hibbett D.S."/>
            <person name="Martin F."/>
            <person name="Nordberg H.P."/>
            <person name="Cantor M.N."/>
            <person name="Hua S.X."/>
        </authorList>
    </citation>
    <scope>NUCLEOTIDE SEQUENCE [LARGE SCALE GENOMIC DNA]</scope>
    <source>
        <strain evidence="6 7">Foug A</strain>
    </source>
</reference>
<feature type="transmembrane region" description="Helical" evidence="5">
    <location>
        <begin position="127"/>
        <end position="143"/>
    </location>
</feature>
<accession>A0A0C3ELJ8</accession>
<keyword evidence="3 5" id="KW-1133">Transmembrane helix</keyword>
<evidence type="ECO:0000256" key="3">
    <source>
        <dbReference type="ARBA" id="ARBA00022989"/>
    </source>
</evidence>
<evidence type="ECO:0000313" key="7">
    <source>
        <dbReference type="Proteomes" id="UP000053989"/>
    </source>
</evidence>
<dbReference type="PANTHER" id="PTHR31465:SF1">
    <property type="entry name" value="PROTEIN RTA1-RELATED"/>
    <property type="match status" value="1"/>
</dbReference>
<evidence type="ECO:0000256" key="2">
    <source>
        <dbReference type="ARBA" id="ARBA00022692"/>
    </source>
</evidence>
<evidence type="ECO:0000256" key="4">
    <source>
        <dbReference type="ARBA" id="ARBA00023136"/>
    </source>
</evidence>
<keyword evidence="2 5" id="KW-0812">Transmembrane</keyword>
<proteinExistence type="predicted"/>